<accession>A0ABW3C1Y2</accession>
<organism evidence="1 2">
    <name type="scientific">Sphingosinicella xenopeptidilytica</name>
    <dbReference type="NCBI Taxonomy" id="364098"/>
    <lineage>
        <taxon>Bacteria</taxon>
        <taxon>Pseudomonadati</taxon>
        <taxon>Pseudomonadota</taxon>
        <taxon>Alphaproteobacteria</taxon>
        <taxon>Sphingomonadales</taxon>
        <taxon>Sphingosinicellaceae</taxon>
        <taxon>Sphingosinicella</taxon>
    </lineage>
</organism>
<dbReference type="EMBL" id="JBHTIK010000004">
    <property type="protein sequence ID" value="MFD0848213.1"/>
    <property type="molecule type" value="Genomic_DNA"/>
</dbReference>
<name>A0ABW3C1Y2_SPHXN</name>
<protein>
    <submittedName>
        <fullName evidence="1">Uncharacterized protein</fullName>
    </submittedName>
</protein>
<evidence type="ECO:0000313" key="2">
    <source>
        <dbReference type="Proteomes" id="UP001597124"/>
    </source>
</evidence>
<keyword evidence="2" id="KW-1185">Reference proteome</keyword>
<dbReference type="RefSeq" id="WP_381488593.1">
    <property type="nucleotide sequence ID" value="NZ_JBHTIK010000004.1"/>
</dbReference>
<reference evidence="2" key="1">
    <citation type="journal article" date="2019" name="Int. J. Syst. Evol. Microbiol.">
        <title>The Global Catalogue of Microorganisms (GCM) 10K type strain sequencing project: providing services to taxonomists for standard genome sequencing and annotation.</title>
        <authorList>
            <consortium name="The Broad Institute Genomics Platform"/>
            <consortium name="The Broad Institute Genome Sequencing Center for Infectious Disease"/>
            <person name="Wu L."/>
            <person name="Ma J."/>
        </authorList>
    </citation>
    <scope>NUCLEOTIDE SEQUENCE [LARGE SCALE GENOMIC DNA]</scope>
    <source>
        <strain evidence="2">CCUG 52537</strain>
    </source>
</reference>
<gene>
    <name evidence="1" type="ORF">ACFQ00_07755</name>
</gene>
<dbReference type="Proteomes" id="UP001597124">
    <property type="component" value="Unassembled WGS sequence"/>
</dbReference>
<comment type="caution">
    <text evidence="1">The sequence shown here is derived from an EMBL/GenBank/DDBJ whole genome shotgun (WGS) entry which is preliminary data.</text>
</comment>
<evidence type="ECO:0000313" key="1">
    <source>
        <dbReference type="EMBL" id="MFD0848213.1"/>
    </source>
</evidence>
<proteinExistence type="predicted"/>
<sequence length="78" mass="8776">MADEIDTAEPPQAAIYNIGKLTESLVFRRNKIENVADMQIVFDAVESALASMASTQIEPERLQRLLRLEARADTRFPV</sequence>